<sequence>MASVVGDREASTPAGHKRTRPRQHQPADRGDQPPSKAPQSDADDAEVSPAKKPKLEPSGGSGDHINAEDNSKVEIWSNQNINELLARIKQALPTTDNLKYSTQMDRLDWTTIQFGEYGAEDCKKQWNAIMIKIRRFRTMTELVQDATEWVKCPNSGPNKKWANKPPGMPRKPLTSYFRFFLEKRPKVSKERPDLSMTDLAKFLSEKYRSLPDQKKLKYTEAYTRENEQYKAAYARFKEENPDFFQTHHSNAEYVPKAGGSPPKPTTAVQIYINNKVAEHLKKYPHVSRKQLYELYRKRWSQMVDKKKMKYIKKALEAKEKYDDNMEKYCELNPDYKPKEVKSFLTKAEQKVKDRHSGKPDKPPINGFNLFTSRLIVSNFPSKQRMAEISRRWKALTDIERASFNNDAQKKMAAYNEQYQKYLESLPEEERMALGGAIPKKEESPPGSPDKKGSSKAQAPVERMTKPIAAVFIFMDEKESAYRKKNPKMDKKELSRLMLQDFNSLPAKEKTKYKKMAAQRKEKLAQQNKENAQAQEKTKKVVKLHFPGEPKKPPGSGYHLFSTTMLTSLTHVMHTERMAEIARRWRNMSESEQKAYTTKRDVLHRQHAKALEQFKKGLSPKDLKRYEEYEKAKKTKKPVQQNKTSAKKSKVKTKELESESGSEASDAESSSDSESGSSSESEDAGDSQKPEWAATNGLQKKEGKLQTGDVYGDDDDDDDDDDDESNESVSASSAGESEAESETESDSDD</sequence>
<feature type="DNA-binding region" description="HMG box" evidence="4">
    <location>
        <begin position="550"/>
        <end position="614"/>
    </location>
</feature>
<dbReference type="AlphaFoldDB" id="A0AAD9PCV0"/>
<dbReference type="Proteomes" id="UP001209878">
    <property type="component" value="Unassembled WGS sequence"/>
</dbReference>
<feature type="DNA-binding region" description="HMG box" evidence="4">
    <location>
        <begin position="169"/>
        <end position="237"/>
    </location>
</feature>
<keyword evidence="3 4" id="KW-0539">Nucleus</keyword>
<feature type="region of interest" description="Disordered" evidence="5">
    <location>
        <begin position="587"/>
        <end position="748"/>
    </location>
</feature>
<feature type="compositionally biased region" description="Low complexity" evidence="5">
    <location>
        <begin position="726"/>
        <end position="735"/>
    </location>
</feature>
<feature type="region of interest" description="Disordered" evidence="5">
    <location>
        <begin position="1"/>
        <end position="68"/>
    </location>
</feature>
<dbReference type="Pfam" id="PF00505">
    <property type="entry name" value="HMG_box"/>
    <property type="match status" value="3"/>
</dbReference>
<dbReference type="PROSITE" id="PS50118">
    <property type="entry name" value="HMG_BOX_2"/>
    <property type="match status" value="5"/>
</dbReference>
<feature type="compositionally biased region" description="Basic and acidic residues" evidence="5">
    <location>
        <begin position="438"/>
        <end position="452"/>
    </location>
</feature>
<proteinExistence type="predicted"/>
<comment type="subcellular location">
    <subcellularLocation>
        <location evidence="1">Nucleus</location>
    </subcellularLocation>
</comment>
<evidence type="ECO:0000313" key="7">
    <source>
        <dbReference type="EMBL" id="KAK2192334.1"/>
    </source>
</evidence>
<feature type="DNA-binding region" description="HMG box" evidence="4">
    <location>
        <begin position="463"/>
        <end position="531"/>
    </location>
</feature>
<evidence type="ECO:0000259" key="6">
    <source>
        <dbReference type="PROSITE" id="PS50118"/>
    </source>
</evidence>
<dbReference type="InterPro" id="IPR036910">
    <property type="entry name" value="HMG_box_dom_sf"/>
</dbReference>
<gene>
    <name evidence="7" type="ORF">NP493_33g02078</name>
</gene>
<feature type="DNA-binding region" description="HMG box" evidence="4">
    <location>
        <begin position="360"/>
        <end position="422"/>
    </location>
</feature>
<feature type="domain" description="HMG box" evidence="6">
    <location>
        <begin position="463"/>
        <end position="531"/>
    </location>
</feature>
<evidence type="ECO:0000256" key="4">
    <source>
        <dbReference type="PROSITE-ProRule" id="PRU00267"/>
    </source>
</evidence>
<feature type="DNA-binding region" description="HMG box" evidence="4">
    <location>
        <begin position="261"/>
        <end position="329"/>
    </location>
</feature>
<dbReference type="PANTHER" id="PTHR46318:SF3">
    <property type="entry name" value="UPSTREAM BINDING TRANSCRIPTION FACTOR"/>
    <property type="match status" value="1"/>
</dbReference>
<dbReference type="InterPro" id="IPR051762">
    <property type="entry name" value="UBF1"/>
</dbReference>
<dbReference type="CDD" id="cd22003">
    <property type="entry name" value="HMG-box_UBF1_rpt6-like"/>
    <property type="match status" value="1"/>
</dbReference>
<keyword evidence="8" id="KW-1185">Reference proteome</keyword>
<feature type="domain" description="HMG box" evidence="6">
    <location>
        <begin position="169"/>
        <end position="237"/>
    </location>
</feature>
<dbReference type="GO" id="GO:0003677">
    <property type="term" value="F:DNA binding"/>
    <property type="evidence" value="ECO:0007669"/>
    <property type="project" value="UniProtKB-UniRule"/>
</dbReference>
<feature type="domain" description="HMG box" evidence="6">
    <location>
        <begin position="550"/>
        <end position="614"/>
    </location>
</feature>
<dbReference type="EMBL" id="JAODUO010000033">
    <property type="protein sequence ID" value="KAK2192334.1"/>
    <property type="molecule type" value="Genomic_DNA"/>
</dbReference>
<feature type="domain" description="HMG box" evidence="6">
    <location>
        <begin position="360"/>
        <end position="422"/>
    </location>
</feature>
<accession>A0AAD9PCV0</accession>
<evidence type="ECO:0000256" key="2">
    <source>
        <dbReference type="ARBA" id="ARBA00023125"/>
    </source>
</evidence>
<feature type="compositionally biased region" description="Basic and acidic residues" evidence="5">
    <location>
        <begin position="587"/>
        <end position="631"/>
    </location>
</feature>
<comment type="caution">
    <text evidence="7">The sequence shown here is derived from an EMBL/GenBank/DDBJ whole genome shotgun (WGS) entry which is preliminary data.</text>
</comment>
<dbReference type="CDD" id="cd21998">
    <property type="entry name" value="HMG-box_UBF1_rpt1-like"/>
    <property type="match status" value="1"/>
</dbReference>
<evidence type="ECO:0000256" key="1">
    <source>
        <dbReference type="ARBA" id="ARBA00004123"/>
    </source>
</evidence>
<protein>
    <recommendedName>
        <fullName evidence="6">HMG box domain-containing protein</fullName>
    </recommendedName>
</protein>
<dbReference type="PANTHER" id="PTHR46318">
    <property type="entry name" value="UPSTREAM BINDING TRANSCRIPTION FACTOR"/>
    <property type="match status" value="1"/>
</dbReference>
<evidence type="ECO:0000256" key="3">
    <source>
        <dbReference type="ARBA" id="ARBA00023242"/>
    </source>
</evidence>
<dbReference type="InterPro" id="IPR009071">
    <property type="entry name" value="HMG_box_dom"/>
</dbReference>
<dbReference type="Gene3D" id="1.10.30.10">
    <property type="entry name" value="High mobility group box domain"/>
    <property type="match status" value="5"/>
</dbReference>
<name>A0AAD9PCV0_RIDPI</name>
<dbReference type="SUPFAM" id="SSF47095">
    <property type="entry name" value="HMG-box"/>
    <property type="match status" value="5"/>
</dbReference>
<feature type="compositionally biased region" description="Basic and acidic residues" evidence="5">
    <location>
        <begin position="1"/>
        <end position="10"/>
    </location>
</feature>
<dbReference type="SMART" id="SM00398">
    <property type="entry name" value="HMG"/>
    <property type="match status" value="5"/>
</dbReference>
<feature type="compositionally biased region" description="Acidic residues" evidence="5">
    <location>
        <begin position="710"/>
        <end position="725"/>
    </location>
</feature>
<evidence type="ECO:0000256" key="5">
    <source>
        <dbReference type="SAM" id="MobiDB-lite"/>
    </source>
</evidence>
<feature type="region of interest" description="Disordered" evidence="5">
    <location>
        <begin position="437"/>
        <end position="460"/>
    </location>
</feature>
<reference evidence="7" key="1">
    <citation type="journal article" date="2023" name="Mol. Biol. Evol.">
        <title>Third-Generation Sequencing Reveals the Adaptive Role of the Epigenome in Three Deep-Sea Polychaetes.</title>
        <authorList>
            <person name="Perez M."/>
            <person name="Aroh O."/>
            <person name="Sun Y."/>
            <person name="Lan Y."/>
            <person name="Juniper S.K."/>
            <person name="Young C.R."/>
            <person name="Angers B."/>
            <person name="Qian P.Y."/>
        </authorList>
    </citation>
    <scope>NUCLEOTIDE SEQUENCE</scope>
    <source>
        <strain evidence="7">R07B-5</strain>
    </source>
</reference>
<feature type="domain" description="HMG box" evidence="6">
    <location>
        <begin position="261"/>
        <end position="329"/>
    </location>
</feature>
<keyword evidence="2 4" id="KW-0238">DNA-binding</keyword>
<evidence type="ECO:0000313" key="8">
    <source>
        <dbReference type="Proteomes" id="UP001209878"/>
    </source>
</evidence>
<dbReference type="GO" id="GO:0005634">
    <property type="term" value="C:nucleus"/>
    <property type="evidence" value="ECO:0007669"/>
    <property type="project" value="UniProtKB-SubCell"/>
</dbReference>
<feature type="compositionally biased region" description="Acidic residues" evidence="5">
    <location>
        <begin position="736"/>
        <end position="748"/>
    </location>
</feature>
<organism evidence="7 8">
    <name type="scientific">Ridgeia piscesae</name>
    <name type="common">Tubeworm</name>
    <dbReference type="NCBI Taxonomy" id="27915"/>
    <lineage>
        <taxon>Eukaryota</taxon>
        <taxon>Metazoa</taxon>
        <taxon>Spiralia</taxon>
        <taxon>Lophotrochozoa</taxon>
        <taxon>Annelida</taxon>
        <taxon>Polychaeta</taxon>
        <taxon>Sedentaria</taxon>
        <taxon>Canalipalpata</taxon>
        <taxon>Sabellida</taxon>
        <taxon>Siboglinidae</taxon>
        <taxon>Ridgeia</taxon>
    </lineage>
</organism>